<name>A0A2B7YFP6_POLH7</name>
<dbReference type="EMBL" id="PDNA01000042">
    <property type="protein sequence ID" value="PGH20095.1"/>
    <property type="molecule type" value="Genomic_DNA"/>
</dbReference>
<sequence>MSTDMSAKYQHLDVESSDNVFIVTMRNGEDNRLNFAICRELMHVLGAIRETLGPANDGALIVRGPNNKFFTNGIDLEESAKYPEVTADTFYPLLHAILDFPYPTIAIVTGHTFGGGCPFSLAFDYRIMNSERGFWSMVAVDFGLYFPGIGSLIKSKLTPQVARKVLGEGHRFTGKEAFAAGIVDQIASPDRLLPSAVELASKLKGKARGNVYGLLRGELNLEPLRRLRDISYVHNPRRSPLSKVPGRL</sequence>
<dbReference type="AlphaFoldDB" id="A0A2B7YFP6"/>
<protein>
    <recommendedName>
        <fullName evidence="3">Enoyl-CoA hydratase/isomerase</fullName>
    </recommendedName>
</protein>
<dbReference type="InterPro" id="IPR029045">
    <property type="entry name" value="ClpP/crotonase-like_dom_sf"/>
</dbReference>
<dbReference type="SUPFAM" id="SSF52096">
    <property type="entry name" value="ClpP/crotonase"/>
    <property type="match status" value="1"/>
</dbReference>
<evidence type="ECO:0000313" key="2">
    <source>
        <dbReference type="Proteomes" id="UP000224634"/>
    </source>
</evidence>
<dbReference type="CDD" id="cd06558">
    <property type="entry name" value="crotonase-like"/>
    <property type="match status" value="1"/>
</dbReference>
<evidence type="ECO:0000313" key="1">
    <source>
        <dbReference type="EMBL" id="PGH20095.1"/>
    </source>
</evidence>
<keyword evidence="2" id="KW-1185">Reference proteome</keyword>
<gene>
    <name evidence="1" type="ORF">AJ80_03663</name>
</gene>
<dbReference type="Pfam" id="PF00378">
    <property type="entry name" value="ECH_1"/>
    <property type="match status" value="1"/>
</dbReference>
<evidence type="ECO:0008006" key="3">
    <source>
        <dbReference type="Google" id="ProtNLM"/>
    </source>
</evidence>
<dbReference type="InterPro" id="IPR001753">
    <property type="entry name" value="Enoyl-CoA_hydra/iso"/>
</dbReference>
<organism evidence="1 2">
    <name type="scientific">Polytolypa hystricis (strain UAMH7299)</name>
    <dbReference type="NCBI Taxonomy" id="1447883"/>
    <lineage>
        <taxon>Eukaryota</taxon>
        <taxon>Fungi</taxon>
        <taxon>Dikarya</taxon>
        <taxon>Ascomycota</taxon>
        <taxon>Pezizomycotina</taxon>
        <taxon>Eurotiomycetes</taxon>
        <taxon>Eurotiomycetidae</taxon>
        <taxon>Onygenales</taxon>
        <taxon>Onygenales incertae sedis</taxon>
        <taxon>Polytolypa</taxon>
    </lineage>
</organism>
<dbReference type="PANTHER" id="PTHR11941:SF75">
    <property type="entry name" value="ENOYL-COA HYDRATASE_ISOMERASE FAMILY PROTEIN"/>
    <property type="match status" value="1"/>
</dbReference>
<dbReference type="Proteomes" id="UP000224634">
    <property type="component" value="Unassembled WGS sequence"/>
</dbReference>
<reference evidence="1 2" key="1">
    <citation type="submission" date="2017-10" db="EMBL/GenBank/DDBJ databases">
        <title>Comparative genomics in systemic dimorphic fungi from Ajellomycetaceae.</title>
        <authorList>
            <person name="Munoz J.F."/>
            <person name="Mcewen J.G."/>
            <person name="Clay O.K."/>
            <person name="Cuomo C.A."/>
        </authorList>
    </citation>
    <scope>NUCLEOTIDE SEQUENCE [LARGE SCALE GENOMIC DNA]</scope>
    <source>
        <strain evidence="1 2">UAMH7299</strain>
    </source>
</reference>
<accession>A0A2B7YFP6</accession>
<comment type="caution">
    <text evidence="1">The sequence shown here is derived from an EMBL/GenBank/DDBJ whole genome shotgun (WGS) entry which is preliminary data.</text>
</comment>
<dbReference type="GO" id="GO:0005777">
    <property type="term" value="C:peroxisome"/>
    <property type="evidence" value="ECO:0007669"/>
    <property type="project" value="TreeGrafter"/>
</dbReference>
<dbReference type="OrthoDB" id="1696280at2759"/>
<proteinExistence type="predicted"/>
<dbReference type="STRING" id="1447883.A0A2B7YFP6"/>
<dbReference type="Gene3D" id="3.90.226.10">
    <property type="entry name" value="2-enoyl-CoA Hydratase, Chain A, domain 1"/>
    <property type="match status" value="1"/>
</dbReference>
<dbReference type="GO" id="GO:0006635">
    <property type="term" value="P:fatty acid beta-oxidation"/>
    <property type="evidence" value="ECO:0007669"/>
    <property type="project" value="TreeGrafter"/>
</dbReference>
<dbReference type="PANTHER" id="PTHR11941">
    <property type="entry name" value="ENOYL-COA HYDRATASE-RELATED"/>
    <property type="match status" value="1"/>
</dbReference>
<dbReference type="GO" id="GO:0004165">
    <property type="term" value="F:delta(3)-delta(2)-enoyl-CoA isomerase activity"/>
    <property type="evidence" value="ECO:0007669"/>
    <property type="project" value="TreeGrafter"/>
</dbReference>